<evidence type="ECO:0000313" key="2">
    <source>
        <dbReference type="Proteomes" id="UP001366085"/>
    </source>
</evidence>
<protein>
    <submittedName>
        <fullName evidence="1">Uncharacterized protein</fullName>
    </submittedName>
</protein>
<keyword evidence="2" id="KW-1185">Reference proteome</keyword>
<accession>A0ABU8LPG4</accession>
<dbReference type="EMBL" id="JBBDGN010000012">
    <property type="protein sequence ID" value="MEJ1092471.1"/>
    <property type="molecule type" value="Genomic_DNA"/>
</dbReference>
<gene>
    <name evidence="1" type="ORF">WDU93_12330</name>
</gene>
<organism evidence="1 2">
    <name type="scientific">Microbacterium istanbulense</name>
    <dbReference type="NCBI Taxonomy" id="3122049"/>
    <lineage>
        <taxon>Bacteria</taxon>
        <taxon>Bacillati</taxon>
        <taxon>Actinomycetota</taxon>
        <taxon>Actinomycetes</taxon>
        <taxon>Micrococcales</taxon>
        <taxon>Microbacteriaceae</taxon>
        <taxon>Microbacterium</taxon>
    </lineage>
</organism>
<proteinExistence type="predicted"/>
<evidence type="ECO:0000313" key="1">
    <source>
        <dbReference type="EMBL" id="MEJ1092471.1"/>
    </source>
</evidence>
<reference evidence="1 2" key="1">
    <citation type="submission" date="2024-02" db="EMBL/GenBank/DDBJ databases">
        <authorList>
            <person name="Saticioglu I.B."/>
        </authorList>
    </citation>
    <scope>NUCLEOTIDE SEQUENCE [LARGE SCALE GENOMIC DNA]</scope>
    <source>
        <strain evidence="1 2">Mu-43</strain>
    </source>
</reference>
<dbReference type="RefSeq" id="WP_337321053.1">
    <property type="nucleotide sequence ID" value="NZ_JBBDGN010000012.1"/>
</dbReference>
<name>A0ABU8LPG4_9MICO</name>
<comment type="caution">
    <text evidence="1">The sequence shown here is derived from an EMBL/GenBank/DDBJ whole genome shotgun (WGS) entry which is preliminary data.</text>
</comment>
<dbReference type="Proteomes" id="UP001366085">
    <property type="component" value="Unassembled WGS sequence"/>
</dbReference>
<sequence length="151" mass="16100">MTTPIDKPAIRRRLLAVLQGGVGAAADQARTEQTGAEIDPGTAYNIDDLGQSDQDGEFRAEMQGVAAGAREAINRLKKIDVTPADTVRPGAVVSFGGDNYFIGVAASEFTADGRTFTGVATDAPIYETIAGLRRGDRFTFRDTEYLIDDVV</sequence>